<evidence type="ECO:0000313" key="2">
    <source>
        <dbReference type="EMBL" id="KIK32090.1"/>
    </source>
</evidence>
<sequence>GRIRCNDFDGMYPAIVQLAVSHYQCILANFSIYPNESESRDWSGQAWNAACRANGVRMEYDEDAYKLITLRASNLWSELKNIMHPLVEAEYGFVNEKMPDTIKSNAALAAALLANRKTLTYKVCFVWQPQEPQDRKQCKGAFEADIILKGMIKWGYDKKISMGVKFPSYFKDAETGGATFSGMVVALLTATEACIMEWTTGTRVVMQFNKEQYVAVFQSYYKLLVEFFDGTKHVNIVPKIFKRLLTA</sequence>
<dbReference type="EMBL" id="KN836413">
    <property type="protein sequence ID" value="KIK32090.1"/>
    <property type="molecule type" value="Genomic_DNA"/>
</dbReference>
<dbReference type="HOGENOM" id="CLU_038181_0_0_1"/>
<dbReference type="OrthoDB" id="2649892at2759"/>
<feature type="non-terminal residue" evidence="2">
    <location>
        <position position="247"/>
    </location>
</feature>
<accession>A0A0C9Z3Y1</accession>
<evidence type="ECO:0000259" key="1">
    <source>
        <dbReference type="Pfam" id="PF20149"/>
    </source>
</evidence>
<name>A0A0C9Z3Y1_9AGAM</name>
<dbReference type="Pfam" id="PF20149">
    <property type="entry name" value="DUF6532"/>
    <property type="match status" value="1"/>
</dbReference>
<feature type="non-terminal residue" evidence="2">
    <location>
        <position position="1"/>
    </location>
</feature>
<dbReference type="InterPro" id="IPR045341">
    <property type="entry name" value="DUF6532"/>
</dbReference>
<dbReference type="InParanoid" id="A0A0C9Z3Y1"/>
<dbReference type="AlphaFoldDB" id="A0A0C9Z3Y1"/>
<reference evidence="2 3" key="1">
    <citation type="submission" date="2014-04" db="EMBL/GenBank/DDBJ databases">
        <authorList>
            <consortium name="DOE Joint Genome Institute"/>
            <person name="Kuo A."/>
            <person name="Ruytinx J."/>
            <person name="Rineau F."/>
            <person name="Colpaert J."/>
            <person name="Kohler A."/>
            <person name="Nagy L.G."/>
            <person name="Floudas D."/>
            <person name="Copeland A."/>
            <person name="Barry K.W."/>
            <person name="Cichocki N."/>
            <person name="Veneault-Fourrey C."/>
            <person name="LaButti K."/>
            <person name="Lindquist E.A."/>
            <person name="Lipzen A."/>
            <person name="Lundell T."/>
            <person name="Morin E."/>
            <person name="Murat C."/>
            <person name="Sun H."/>
            <person name="Tunlid A."/>
            <person name="Henrissat B."/>
            <person name="Grigoriev I.V."/>
            <person name="Hibbett D.S."/>
            <person name="Martin F."/>
            <person name="Nordberg H.P."/>
            <person name="Cantor M.N."/>
            <person name="Hua S.X."/>
        </authorList>
    </citation>
    <scope>NUCLEOTIDE SEQUENCE [LARGE SCALE GENOMIC DNA]</scope>
    <source>
        <strain evidence="2 3">UH-Slu-Lm8-n1</strain>
    </source>
</reference>
<dbReference type="Proteomes" id="UP000054485">
    <property type="component" value="Unassembled WGS sequence"/>
</dbReference>
<dbReference type="STRING" id="930992.A0A0C9Z3Y1"/>
<keyword evidence="3" id="KW-1185">Reference proteome</keyword>
<proteinExistence type="predicted"/>
<protein>
    <recommendedName>
        <fullName evidence="1">DUF6532 domain-containing protein</fullName>
    </recommendedName>
</protein>
<gene>
    <name evidence="2" type="ORF">CY34DRAFT_37296</name>
</gene>
<feature type="domain" description="DUF6532" evidence="1">
    <location>
        <begin position="19"/>
        <end position="227"/>
    </location>
</feature>
<reference evidence="3" key="2">
    <citation type="submission" date="2015-01" db="EMBL/GenBank/DDBJ databases">
        <title>Evolutionary Origins and Diversification of the Mycorrhizal Mutualists.</title>
        <authorList>
            <consortium name="DOE Joint Genome Institute"/>
            <consortium name="Mycorrhizal Genomics Consortium"/>
            <person name="Kohler A."/>
            <person name="Kuo A."/>
            <person name="Nagy L.G."/>
            <person name="Floudas D."/>
            <person name="Copeland A."/>
            <person name="Barry K.W."/>
            <person name="Cichocki N."/>
            <person name="Veneault-Fourrey C."/>
            <person name="LaButti K."/>
            <person name="Lindquist E.A."/>
            <person name="Lipzen A."/>
            <person name="Lundell T."/>
            <person name="Morin E."/>
            <person name="Murat C."/>
            <person name="Riley R."/>
            <person name="Ohm R."/>
            <person name="Sun H."/>
            <person name="Tunlid A."/>
            <person name="Henrissat B."/>
            <person name="Grigoriev I.V."/>
            <person name="Hibbett D.S."/>
            <person name="Martin F."/>
        </authorList>
    </citation>
    <scope>NUCLEOTIDE SEQUENCE [LARGE SCALE GENOMIC DNA]</scope>
    <source>
        <strain evidence="3">UH-Slu-Lm8-n1</strain>
    </source>
</reference>
<evidence type="ECO:0000313" key="3">
    <source>
        <dbReference type="Proteomes" id="UP000054485"/>
    </source>
</evidence>
<organism evidence="2 3">
    <name type="scientific">Suillus luteus UH-Slu-Lm8-n1</name>
    <dbReference type="NCBI Taxonomy" id="930992"/>
    <lineage>
        <taxon>Eukaryota</taxon>
        <taxon>Fungi</taxon>
        <taxon>Dikarya</taxon>
        <taxon>Basidiomycota</taxon>
        <taxon>Agaricomycotina</taxon>
        <taxon>Agaricomycetes</taxon>
        <taxon>Agaricomycetidae</taxon>
        <taxon>Boletales</taxon>
        <taxon>Suillineae</taxon>
        <taxon>Suillaceae</taxon>
        <taxon>Suillus</taxon>
    </lineage>
</organism>